<dbReference type="Gene3D" id="6.10.140.2220">
    <property type="match status" value="1"/>
</dbReference>
<dbReference type="Proteomes" id="UP000594262">
    <property type="component" value="Unplaced"/>
</dbReference>
<dbReference type="PROSITE" id="PS50865">
    <property type="entry name" value="ZF_MYND_2"/>
    <property type="match status" value="1"/>
</dbReference>
<evidence type="ECO:0000256" key="5">
    <source>
        <dbReference type="SAM" id="MobiDB-lite"/>
    </source>
</evidence>
<dbReference type="RefSeq" id="XP_066934867.1">
    <property type="nucleotide sequence ID" value="XM_067078766.1"/>
</dbReference>
<proteinExistence type="predicted"/>
<keyword evidence="1" id="KW-0479">Metal-binding</keyword>
<name>A0A7M5XAC3_9CNID</name>
<feature type="compositionally biased region" description="Basic residues" evidence="5">
    <location>
        <begin position="160"/>
        <end position="185"/>
    </location>
</feature>
<dbReference type="GO" id="GO:0008270">
    <property type="term" value="F:zinc ion binding"/>
    <property type="evidence" value="ECO:0007669"/>
    <property type="project" value="UniProtKB-KW"/>
</dbReference>
<evidence type="ECO:0000256" key="4">
    <source>
        <dbReference type="PROSITE-ProRule" id="PRU00134"/>
    </source>
</evidence>
<dbReference type="RefSeq" id="XP_066934868.1">
    <property type="nucleotide sequence ID" value="XM_067078767.1"/>
</dbReference>
<reference evidence="7" key="1">
    <citation type="submission" date="2021-01" db="UniProtKB">
        <authorList>
            <consortium name="EnsemblMetazoa"/>
        </authorList>
    </citation>
    <scope>IDENTIFICATION</scope>
</reference>
<evidence type="ECO:0000256" key="3">
    <source>
        <dbReference type="ARBA" id="ARBA00022833"/>
    </source>
</evidence>
<feature type="region of interest" description="Disordered" evidence="5">
    <location>
        <begin position="462"/>
        <end position="505"/>
    </location>
</feature>
<evidence type="ECO:0000313" key="8">
    <source>
        <dbReference type="Proteomes" id="UP000594262"/>
    </source>
</evidence>
<evidence type="ECO:0000256" key="2">
    <source>
        <dbReference type="ARBA" id="ARBA00022771"/>
    </source>
</evidence>
<protein>
    <recommendedName>
        <fullName evidence="6">MYND-type domain-containing protein</fullName>
    </recommendedName>
</protein>
<feature type="compositionally biased region" description="Polar residues" evidence="5">
    <location>
        <begin position="206"/>
        <end position="216"/>
    </location>
</feature>
<organism evidence="7 8">
    <name type="scientific">Clytia hemisphaerica</name>
    <dbReference type="NCBI Taxonomy" id="252671"/>
    <lineage>
        <taxon>Eukaryota</taxon>
        <taxon>Metazoa</taxon>
        <taxon>Cnidaria</taxon>
        <taxon>Hydrozoa</taxon>
        <taxon>Hydroidolina</taxon>
        <taxon>Leptothecata</taxon>
        <taxon>Obeliida</taxon>
        <taxon>Clytiidae</taxon>
        <taxon>Clytia</taxon>
    </lineage>
</organism>
<evidence type="ECO:0000256" key="1">
    <source>
        <dbReference type="ARBA" id="ARBA00022723"/>
    </source>
</evidence>
<keyword evidence="2 4" id="KW-0863">Zinc-finger</keyword>
<accession>A0A7M5XAC3</accession>
<dbReference type="Pfam" id="PF01753">
    <property type="entry name" value="zf-MYND"/>
    <property type="match status" value="1"/>
</dbReference>
<dbReference type="InterPro" id="IPR002893">
    <property type="entry name" value="Znf_MYND"/>
</dbReference>
<dbReference type="EnsemblMetazoa" id="CLYHEMT020406.1">
    <property type="protein sequence ID" value="CLYHEMP020406.1"/>
    <property type="gene ID" value="CLYHEMG020406"/>
</dbReference>
<sequence>MPRKKLPDRQTIEDQMDEHFNNILLSKTNYSSNDLYERFPQQMRDGLANAKQCYFKMFDDFKQALDEIPYFNDVFSHNTGKGFLGGMDREHVEKLHLMDLKKQIMIGEVVSALLSGSFEQYERTNAPKSWKRDVLEMEVSSDDENEDGEESDEEGNTQQKTRKAKKKAKKSKKRRGGGAKKKTKQKQQDEPKSKAEEEEEEEEEGSSSAKMNPTEQTELKLTLSKGLNPLGSDQSARPIRNRADRKVQVVKETDEGTLIKFRGKYITLAREYEFEEQLDYDYGRNKFHLDRLNKDMIKVCESVVDFLDVDMEAQRQGLFDNLTNMWNECQTSLVPSDEQTQKMETIAELVRNLGMAKEDHSSFRRGNKDCLELQRVRDERNRICMDHFLKSIWRLFVEDDADIDDGDRFSEEDVESAFLVNERDRVMLIPTCDCHGPCPCCCSGCYDYRHLNITHNAEESKRGFYEKPRHPNDNRSRLKHVLKKDKSATSTDEQGRPKIEELSDSEEEVEEDLKLAAKKRRVFYRFEDVDQEWFDECSHCCCQCDLQKIEMLQNKIKPEQPTPETFESFAIGFCEKLASCDNLKYHKSIFKEAAFISSAGSDHMLRQKILEICLPIFMEAIKKREMGTRMYLVHLVLKITMSMVVARKYCFRDPNFFQYLANMLTPVDPCKNRDPNQLRADTCHLLYVSLMGCGREYFIKVSRTKAFEHLIDILQLVPDNHSDAQSAEDAFGCLTLFTDEWDLFIHKFSKAPINKLIEEWRRYGLEYAGGLPNFIYTLENLKKRLYCIIHAYRMNKMTFRLDKTFNAEALQEHSLVGCSNPKCYKLNYTTLGEYKYKKCSKCHLAYYCTKACQLTHWKTHKKYCVKPIWETEKEKQCDVNSNEIPSIVQPPKPPKTTRNFNPSNESKLKCSITADMVSKLASSQGRMTQRL</sequence>
<feature type="compositionally biased region" description="Basic and acidic residues" evidence="5">
    <location>
        <begin position="462"/>
        <end position="476"/>
    </location>
</feature>
<dbReference type="AlphaFoldDB" id="A0A7M5XAC3"/>
<keyword evidence="3" id="KW-0862">Zinc</keyword>
<dbReference type="GeneID" id="136822500"/>
<feature type="compositionally biased region" description="Acidic residues" evidence="5">
    <location>
        <begin position="196"/>
        <end position="205"/>
    </location>
</feature>
<evidence type="ECO:0000313" key="7">
    <source>
        <dbReference type="EnsemblMetazoa" id="CLYHEMP020406.1"/>
    </source>
</evidence>
<feature type="compositionally biased region" description="Acidic residues" evidence="5">
    <location>
        <begin position="139"/>
        <end position="155"/>
    </location>
</feature>
<dbReference type="OrthoDB" id="5948770at2759"/>
<keyword evidence="8" id="KW-1185">Reference proteome</keyword>
<dbReference type="SUPFAM" id="SSF144232">
    <property type="entry name" value="HIT/MYND zinc finger-like"/>
    <property type="match status" value="1"/>
</dbReference>
<feature type="domain" description="MYND-type" evidence="6">
    <location>
        <begin position="823"/>
        <end position="864"/>
    </location>
</feature>
<feature type="region of interest" description="Disordered" evidence="5">
    <location>
        <begin position="132"/>
        <end position="216"/>
    </location>
</feature>
<evidence type="ECO:0000259" key="6">
    <source>
        <dbReference type="PROSITE" id="PS50865"/>
    </source>
</evidence>
<feature type="compositionally biased region" description="Basic and acidic residues" evidence="5">
    <location>
        <begin position="186"/>
        <end position="195"/>
    </location>
</feature>